<feature type="region of interest" description="Disordered" evidence="4">
    <location>
        <begin position="1"/>
        <end position="20"/>
    </location>
</feature>
<dbReference type="SUPFAM" id="SSF52833">
    <property type="entry name" value="Thioredoxin-like"/>
    <property type="match status" value="1"/>
</dbReference>
<name>A0ABT0T5E9_9GAMM</name>
<protein>
    <submittedName>
        <fullName evidence="5">NAD(P)H-dependent oxidoreductase subunit E</fullName>
    </submittedName>
</protein>
<dbReference type="InterPro" id="IPR036249">
    <property type="entry name" value="Thioredoxin-like_sf"/>
</dbReference>
<keyword evidence="3" id="KW-0411">Iron-sulfur</keyword>
<evidence type="ECO:0000256" key="3">
    <source>
        <dbReference type="ARBA" id="ARBA00023014"/>
    </source>
</evidence>
<dbReference type="Proteomes" id="UP001165369">
    <property type="component" value="Unassembled WGS sequence"/>
</dbReference>
<comment type="caution">
    <text evidence="5">The sequence shown here is derived from an EMBL/GenBank/DDBJ whole genome shotgun (WGS) entry which is preliminary data.</text>
</comment>
<evidence type="ECO:0000313" key="5">
    <source>
        <dbReference type="EMBL" id="MCL7941600.1"/>
    </source>
</evidence>
<reference evidence="5" key="1">
    <citation type="submission" date="2022-05" db="EMBL/GenBank/DDBJ databases">
        <title>Halomonas geminus sp. nov. and Halomonas llamarensis sp. nov. isolated from high-altitude salars of the Atacama Desert.</title>
        <authorList>
            <person name="Hintersatz C."/>
            <person name="Rojas L.A."/>
            <person name="Wei T.-S."/>
            <person name="Kutschke S."/>
            <person name="Lehmann F."/>
            <person name="Jain R."/>
            <person name="Pollmann K."/>
        </authorList>
    </citation>
    <scope>NUCLEOTIDE SEQUENCE</scope>
    <source>
        <strain evidence="5">ATCH28</strain>
    </source>
</reference>
<dbReference type="RefSeq" id="WP_250062626.1">
    <property type="nucleotide sequence ID" value="NZ_JAMJPK010000006.1"/>
</dbReference>
<dbReference type="InterPro" id="IPR041921">
    <property type="entry name" value="NuoE_N"/>
</dbReference>
<sequence>MTVETVTPPRRFRGRPRGRDLPPVALASLRQLLGDERSDPGLRRRDLLIEHLHALQDAHGHLSLVALRALAAYMNLPMAAVYETATF</sequence>
<proteinExistence type="predicted"/>
<accession>A0ABT0T5E9</accession>
<keyword evidence="6" id="KW-1185">Reference proteome</keyword>
<dbReference type="Gene3D" id="1.10.10.1590">
    <property type="entry name" value="NADH-quinone oxidoreductase subunit E"/>
    <property type="match status" value="1"/>
</dbReference>
<evidence type="ECO:0000256" key="1">
    <source>
        <dbReference type="ARBA" id="ARBA00022723"/>
    </source>
</evidence>
<evidence type="ECO:0000256" key="2">
    <source>
        <dbReference type="ARBA" id="ARBA00023004"/>
    </source>
</evidence>
<evidence type="ECO:0000256" key="4">
    <source>
        <dbReference type="SAM" id="MobiDB-lite"/>
    </source>
</evidence>
<dbReference type="Pfam" id="PF01257">
    <property type="entry name" value="2Fe-2S_thioredx"/>
    <property type="match status" value="1"/>
</dbReference>
<keyword evidence="2" id="KW-0408">Iron</keyword>
<evidence type="ECO:0000313" key="6">
    <source>
        <dbReference type="Proteomes" id="UP001165369"/>
    </source>
</evidence>
<gene>
    <name evidence="5" type="ORF">M8009_15025</name>
</gene>
<dbReference type="EMBL" id="JAMJPK010000006">
    <property type="protein sequence ID" value="MCL7941600.1"/>
    <property type="molecule type" value="Genomic_DNA"/>
</dbReference>
<organism evidence="5 6">
    <name type="scientific">Halomonas gemina</name>
    <dbReference type="NCBI Taxonomy" id="2945105"/>
    <lineage>
        <taxon>Bacteria</taxon>
        <taxon>Pseudomonadati</taxon>
        <taxon>Pseudomonadota</taxon>
        <taxon>Gammaproteobacteria</taxon>
        <taxon>Oceanospirillales</taxon>
        <taxon>Halomonadaceae</taxon>
        <taxon>Halomonas</taxon>
    </lineage>
</organism>
<keyword evidence="1" id="KW-0479">Metal-binding</keyword>
<feature type="non-terminal residue" evidence="5">
    <location>
        <position position="87"/>
    </location>
</feature>